<evidence type="ECO:0000256" key="1">
    <source>
        <dbReference type="SAM" id="MobiDB-lite"/>
    </source>
</evidence>
<protein>
    <submittedName>
        <fullName evidence="2">Uncharacterized protein</fullName>
    </submittedName>
</protein>
<accession>X0V0R8</accession>
<proteinExistence type="predicted"/>
<evidence type="ECO:0000313" key="2">
    <source>
        <dbReference type="EMBL" id="GAG05002.1"/>
    </source>
</evidence>
<sequence length="62" mass="7513">MFQRVEKWVEHGSDEQTAQDLTGYEPCHHVTPHIRLGLRAHKRREYRINTNVEFLREKLINE</sequence>
<reference evidence="2" key="1">
    <citation type="journal article" date="2014" name="Front. Microbiol.">
        <title>High frequency of phylogenetically diverse reductive dehalogenase-homologous genes in deep subseafloor sedimentary metagenomes.</title>
        <authorList>
            <person name="Kawai M."/>
            <person name="Futagami T."/>
            <person name="Toyoda A."/>
            <person name="Takaki Y."/>
            <person name="Nishi S."/>
            <person name="Hori S."/>
            <person name="Arai W."/>
            <person name="Tsubouchi T."/>
            <person name="Morono Y."/>
            <person name="Uchiyama I."/>
            <person name="Ito T."/>
            <person name="Fujiyama A."/>
            <person name="Inagaki F."/>
            <person name="Takami H."/>
        </authorList>
    </citation>
    <scope>NUCLEOTIDE SEQUENCE</scope>
    <source>
        <strain evidence="2">Expedition CK06-06</strain>
    </source>
</reference>
<gene>
    <name evidence="2" type="ORF">S01H1_34610</name>
</gene>
<feature type="compositionally biased region" description="Basic and acidic residues" evidence="1">
    <location>
        <begin position="1"/>
        <end position="14"/>
    </location>
</feature>
<dbReference type="AlphaFoldDB" id="X0V0R8"/>
<name>X0V0R8_9ZZZZ</name>
<feature type="region of interest" description="Disordered" evidence="1">
    <location>
        <begin position="1"/>
        <end position="24"/>
    </location>
</feature>
<feature type="non-terminal residue" evidence="2">
    <location>
        <position position="62"/>
    </location>
</feature>
<organism evidence="2">
    <name type="scientific">marine sediment metagenome</name>
    <dbReference type="NCBI Taxonomy" id="412755"/>
    <lineage>
        <taxon>unclassified sequences</taxon>
        <taxon>metagenomes</taxon>
        <taxon>ecological metagenomes</taxon>
    </lineage>
</organism>
<dbReference type="EMBL" id="BARS01021558">
    <property type="protein sequence ID" value="GAG05002.1"/>
    <property type="molecule type" value="Genomic_DNA"/>
</dbReference>
<comment type="caution">
    <text evidence="2">The sequence shown here is derived from an EMBL/GenBank/DDBJ whole genome shotgun (WGS) entry which is preliminary data.</text>
</comment>